<feature type="transmembrane region" description="Helical" evidence="25">
    <location>
        <begin position="731"/>
        <end position="749"/>
    </location>
</feature>
<dbReference type="Gene3D" id="1.10.238.10">
    <property type="entry name" value="EF-hand"/>
    <property type="match status" value="1"/>
</dbReference>
<evidence type="ECO:0000259" key="28">
    <source>
        <dbReference type="Pfam" id="PF24609"/>
    </source>
</evidence>
<evidence type="ECO:0000256" key="2">
    <source>
        <dbReference type="ARBA" id="ARBA00006764"/>
    </source>
</evidence>
<dbReference type="FunFam" id="1.10.287.70:FF:000001">
    <property type="entry name" value="Sodium channel protein"/>
    <property type="match status" value="1"/>
</dbReference>
<keyword evidence="8" id="KW-0677">Repeat</keyword>
<evidence type="ECO:0000256" key="3">
    <source>
        <dbReference type="ARBA" id="ARBA00022448"/>
    </source>
</evidence>
<evidence type="ECO:0000259" key="26">
    <source>
        <dbReference type="Pfam" id="PF00520"/>
    </source>
</evidence>
<dbReference type="InterPro" id="IPR010526">
    <property type="entry name" value="Na_trans_assoc_dom"/>
</dbReference>
<dbReference type="Ensembl" id="ENSORLT00000035706.1">
    <property type="protein sequence ID" value="ENSORLP00000043843.1"/>
    <property type="gene ID" value="ENSORLG00000003273.2"/>
</dbReference>
<dbReference type="Gene3D" id="1.10.287.70">
    <property type="match status" value="4"/>
</dbReference>
<keyword evidence="6" id="KW-0597">Phosphoprotein</keyword>
<feature type="domain" description="Sodium ion transport-associated" evidence="27">
    <location>
        <begin position="852"/>
        <end position="883"/>
    </location>
</feature>
<comment type="similarity">
    <text evidence="2">Belongs to the sodium channel (TC 1.A.1.10) family. Nav1.8/SCN10A subfamily.</text>
</comment>
<evidence type="ECO:0000313" key="29">
    <source>
        <dbReference type="Ensembl" id="ENSORLP00000043843.1"/>
    </source>
</evidence>
<comment type="function">
    <text evidence="19">Tetrodotoxin-resistant channel that mediates the voltage-dependent sodium ion permeability of excitable membranes. Assuming opened or closed conformations in response to the voltage difference across the membrane, the protein forms a sodium-selective channel through which sodium ions may pass in accordance with their electrochemical gradient. Plays a role in neuropathic pain mechanisms.</text>
</comment>
<dbReference type="Proteomes" id="UP000001038">
    <property type="component" value="Chromosome 20"/>
</dbReference>
<dbReference type="InterPro" id="IPR001696">
    <property type="entry name" value="Na_channel_asu"/>
</dbReference>
<comment type="function">
    <text evidence="25">Mediates the voltage-dependent sodium ion permeability of excitable membranes. Assuming opened or closed conformations in response to the voltage difference across the membrane, the protein forms a sodium-selective channel through which Na(+) ions may pass in accordance with their electrochemical gradient.</text>
</comment>
<comment type="subunit">
    <text evidence="22">The channel consists of an ion conducting pore forming alpha-subunit regulated by one or more associated auxiliary subunits SCN1B, SCN2B and SCN3B; electrophysiological properties may vary depending on the type of the associated beta subunits. Found in a number of complexes with PRX, DYNLT1 and PDZD2. Interacts with proteins such as FSTL1, PRX, DYNLT1, PDZD2, S100A10 and many others. Interacts with NEDD4 and NEDD4L.</text>
</comment>
<evidence type="ECO:0000256" key="15">
    <source>
        <dbReference type="ARBA" id="ARBA00023157"/>
    </source>
</evidence>
<proteinExistence type="inferred from homology"/>
<keyword evidence="13 25" id="KW-0406">Ion transport</keyword>
<feature type="transmembrane region" description="Helical" evidence="25">
    <location>
        <begin position="1427"/>
        <end position="1450"/>
    </location>
</feature>
<feature type="transmembrane region" description="Helical" evidence="25">
    <location>
        <begin position="1323"/>
        <end position="1351"/>
    </location>
</feature>
<sequence length="1658" mass="189618">MRRWLAVCFQWDQRAFSASRRTPWRPSSSASPRRRPDAKNITRRYVHSLLSLFHRGAASCSGCLCAQDLGDVELPRPRPDLEAGKQLPRIFADIPPHLLGVPLEDIDPFYFKDKRTFIVLNKGKAIFRFSATSALYIFSPFHPIRRLAIKILVHSYPYAQSFAQVVLFIMCTILTNCCFMAMSEPTPWAKYLEYTFTGIYTFESLIKILARGFCVGPFTFLRDPWNWLDFSVIVMAYVTEFVDLGNVSALRTFRVLRALKTISVIPGLKTIVGALIQAVKKLADVMILTVFCLSVFALIGLQLFMGNLRQKCVRTTAHCINGTLPTNTSFYYNYYKVEGAKDALICGNSSDAGKCPDGFECLKAGRNPNYGYTSFDTFGWAFLSLFRLMTQDYWENLYHQTLRSAGKTYMVFFVVVIFLGSFYLINLILAVVAMAYEEQNQATIAEACQKEKEFQLAMEILKKEQQAIYVINTHRCTFLAVFVSVTALHHDSTGPKKPSVEPDVYYRHPKLVSEIQSLNNLIESHKKCHPCWYVFAHQYLVWECSPCWLRLKQLVKIMVTDPFLDLAITVCIVLNTLFMAMEHYPMTEEFNGMLTIGNLVFSGIFTAEMVLKVIALDPYYYFQTGWNIFDSIIVCLSLMELGLSDVEGLSVLRSFRLLRVFKLARSWPTLNTLIKIIGNSIGALGNLTLVLAIIVFIFAVVGMQLFGKNYQDCVCKISKDCSLPRWHMKDFFHSFLIVFRVLCGEWIETMWDCMEVAGQPLCILVFMLVMVIGNLVLLNLFLALLLSSFSSDNLSAPDDDGEMNNLHIAIHRITRGLAWLRRQVSLNGQICSKSSQSVLRICQVLYNFIVSPSVCVSRFQCCDIDTTAGLGKIWWRLRKTCFQIVEHSWFESFIIFMILLSSGALAFEDIYIEQRRMVKVVLEFADKIFTYIFILEMILKWLAYGFKKYFTNYWCWLDFFIVDVSSGVSICCNTLWLLSVSLTFRALRPLRAASRFAGIRVVVNALIGAIPSIMNVLLVCLIFWLIFSIMGVNLFAGKFGRCVSRSGYIHDFREINNKSECEAKNDTSQYYWTKVKVNFDNVGAGYLALLQVATFKGWMDIMYAAVDSRAVEEQPVKEINLYMYLYFVIFIIFGSFFTLNLFIGVIIDNFNQQKRKIRGQDIFMTEEQKKYYNAMKKLGSKKPQKPIPRPLNTLQGFFFDLVGKQAFDIIIMVLILFNMITMMVETDEQSPQMEKILYHVNLAFIVVFTIECLIKIVALRCYFFTIGWNIFDFVVVILSIVGIVLADIIEKYFVSPTLFRVIRLARIGRILRLIRGAKGIRTLLFALMMSLPALFNIGLLLFLVMFIYAIFGMANFAYVKRQAGIDDMFNFETFGNSMICLFQITTSAGWDSLLSPILNNSPEECDANIPHTGTTVRGNCGNPSVGITFFVTYIIISFLIVVNMYIAIILENFSVATEESTEPLSEDDFEMFYEVWEKFDPEATQFIEYAKLSDFADALSEPLRIAKPNRIKLISMDLPMVSGDKIHCLDILFAFTKRVLGESGEMDALKQQMEEKFMMANPSKISYEPITTTLRRKQEEVSATIIQRCYRRHLMIRQVKAASYLYRQITTPQHATEDGEALSEVIFGDDVYVLPFMAFPVPHVDSRTQLGNFLGGVF</sequence>
<keyword evidence="17 25" id="KW-0739">Sodium transport</keyword>
<dbReference type="GO" id="GO:0001518">
    <property type="term" value="C:voltage-gated sodium channel complex"/>
    <property type="evidence" value="ECO:0007669"/>
    <property type="project" value="UniProtKB-UniRule"/>
</dbReference>
<dbReference type="InterPro" id="IPR027359">
    <property type="entry name" value="Volt_channel_dom_sf"/>
</dbReference>
<reference evidence="29" key="3">
    <citation type="submission" date="2025-09" db="UniProtKB">
        <authorList>
            <consortium name="Ensembl"/>
        </authorList>
    </citation>
    <scope>IDENTIFICATION</scope>
    <source>
        <strain evidence="29">Hd-rR</strain>
    </source>
</reference>
<evidence type="ECO:0000256" key="9">
    <source>
        <dbReference type="ARBA" id="ARBA00022843"/>
    </source>
</evidence>
<keyword evidence="11 25" id="KW-1133">Transmembrane helix</keyword>
<evidence type="ECO:0000256" key="25">
    <source>
        <dbReference type="RuleBase" id="RU361132"/>
    </source>
</evidence>
<comment type="similarity">
    <text evidence="21">Belongs to the sodium channel (TC 1.A.1.10) family. Nav1.4/SCN4A subfamily.</text>
</comment>
<evidence type="ECO:0000259" key="27">
    <source>
        <dbReference type="Pfam" id="PF06512"/>
    </source>
</evidence>
<dbReference type="FunFam" id="1.10.238.10:FF:000002">
    <property type="entry name" value="Sodium channel protein"/>
    <property type="match status" value="1"/>
</dbReference>
<dbReference type="PRINTS" id="PR00170">
    <property type="entry name" value="NACHANNEL"/>
</dbReference>
<feature type="transmembrane region" description="Helical" evidence="25">
    <location>
        <begin position="673"/>
        <end position="701"/>
    </location>
</feature>
<dbReference type="InterPro" id="IPR058542">
    <property type="entry name" value="IQ_SCN5A_C"/>
</dbReference>
<evidence type="ECO:0000256" key="10">
    <source>
        <dbReference type="ARBA" id="ARBA00022882"/>
    </source>
</evidence>
<keyword evidence="10 25" id="KW-0851">Voltage-gated channel</keyword>
<comment type="caution">
    <text evidence="25">Lacks conserved residue(s) required for the propagation of feature annotation.</text>
</comment>
<dbReference type="CDD" id="cd13433">
    <property type="entry name" value="Na_channel_gate"/>
    <property type="match status" value="1"/>
</dbReference>
<dbReference type="FunFam" id="1.20.5.1190:FF:000001">
    <property type="entry name" value="Sodium channel protein"/>
    <property type="match status" value="1"/>
</dbReference>
<name>A0A3B3II68_ORYLA</name>
<evidence type="ECO:0000256" key="12">
    <source>
        <dbReference type="ARBA" id="ARBA00023053"/>
    </source>
</evidence>
<dbReference type="SUPFAM" id="SSF81324">
    <property type="entry name" value="Voltage-gated potassium channels"/>
    <property type="match status" value="4"/>
</dbReference>
<dbReference type="GeneTree" id="ENSGT00940000154992"/>
<keyword evidence="18 25" id="KW-0407">Ion channel</keyword>
<evidence type="ECO:0000256" key="18">
    <source>
        <dbReference type="ARBA" id="ARBA00023303"/>
    </source>
</evidence>
<dbReference type="Pfam" id="PF06512">
    <property type="entry name" value="Na_trans_assoc"/>
    <property type="match status" value="1"/>
</dbReference>
<dbReference type="FunFam" id="1.10.287.70:FF:000006">
    <property type="entry name" value="Sodium channel protein"/>
    <property type="match status" value="1"/>
</dbReference>
<dbReference type="FunFam" id="1.20.120.350:FF:000003">
    <property type="entry name" value="Voltage-dependent sodium channel"/>
    <property type="match status" value="1"/>
</dbReference>
<dbReference type="Bgee" id="ENSORLG00000003273">
    <property type="expression patterns" value="Expressed in heart and 7 other cell types or tissues"/>
</dbReference>
<keyword evidence="12 25" id="KW-0915">Sodium</keyword>
<evidence type="ECO:0000256" key="1">
    <source>
        <dbReference type="ARBA" id="ARBA00004651"/>
    </source>
</evidence>
<feature type="transmembrane region" description="Helical" evidence="25">
    <location>
        <begin position="593"/>
        <end position="616"/>
    </location>
</feature>
<feature type="transmembrane region" description="Helical" evidence="25">
    <location>
        <begin position="928"/>
        <end position="947"/>
    </location>
</feature>
<dbReference type="Gene3D" id="1.20.5.1190">
    <property type="entry name" value="iswi atpase"/>
    <property type="match status" value="1"/>
</dbReference>
<dbReference type="InterPro" id="IPR005821">
    <property type="entry name" value="Ion_trans_dom"/>
</dbReference>
<feature type="transmembrane region" description="Helical" evidence="25">
    <location>
        <begin position="1206"/>
        <end position="1224"/>
    </location>
</feature>
<feature type="transmembrane region" description="Helical" evidence="25">
    <location>
        <begin position="1124"/>
        <end position="1147"/>
    </location>
</feature>
<comment type="subunit">
    <text evidence="24">Voltage-gated sodium (Nav) channels consist of an ion-conducting alpha subunit which is functional on its own associated with regulatory beta subunits.</text>
</comment>
<feature type="transmembrane region" description="Helical" evidence="25">
    <location>
        <begin position="563"/>
        <end position="581"/>
    </location>
</feature>
<feature type="transmembrane region" description="Helical" evidence="25">
    <location>
        <begin position="889"/>
        <end position="907"/>
    </location>
</feature>
<dbReference type="SMART" id="SM00015">
    <property type="entry name" value="IQ"/>
    <property type="match status" value="1"/>
</dbReference>
<feature type="transmembrane region" description="Helical" evidence="25">
    <location>
        <begin position="959"/>
        <end position="980"/>
    </location>
</feature>
<reference evidence="29 30" key="1">
    <citation type="journal article" date="2007" name="Nature">
        <title>The medaka draft genome and insights into vertebrate genome evolution.</title>
        <authorList>
            <person name="Kasahara M."/>
            <person name="Naruse K."/>
            <person name="Sasaki S."/>
            <person name="Nakatani Y."/>
            <person name="Qu W."/>
            <person name="Ahsan B."/>
            <person name="Yamada T."/>
            <person name="Nagayasu Y."/>
            <person name="Doi K."/>
            <person name="Kasai Y."/>
            <person name="Jindo T."/>
            <person name="Kobayashi D."/>
            <person name="Shimada A."/>
            <person name="Toyoda A."/>
            <person name="Kuroki Y."/>
            <person name="Fujiyama A."/>
            <person name="Sasaki T."/>
            <person name="Shimizu A."/>
            <person name="Asakawa S."/>
            <person name="Shimizu N."/>
            <person name="Hashimoto S."/>
            <person name="Yang J."/>
            <person name="Lee Y."/>
            <person name="Matsushima K."/>
            <person name="Sugano S."/>
            <person name="Sakaizumi M."/>
            <person name="Narita T."/>
            <person name="Ohishi K."/>
            <person name="Haga S."/>
            <person name="Ohta F."/>
            <person name="Nomoto H."/>
            <person name="Nogata K."/>
            <person name="Morishita T."/>
            <person name="Endo T."/>
            <person name="Shin-I T."/>
            <person name="Takeda H."/>
            <person name="Morishita S."/>
            <person name="Kohara Y."/>
        </authorList>
    </citation>
    <scope>NUCLEOTIDE SEQUENCE [LARGE SCALE GENOMIC DNA]</scope>
    <source>
        <strain evidence="29 30">Hd-rR</strain>
    </source>
</reference>
<dbReference type="Pfam" id="PF24609">
    <property type="entry name" value="IQ_SCN5A_C"/>
    <property type="match status" value="1"/>
</dbReference>
<feature type="transmembrane region" description="Helical" evidence="25">
    <location>
        <begin position="370"/>
        <end position="389"/>
    </location>
</feature>
<dbReference type="GO" id="GO:0005248">
    <property type="term" value="F:voltage-gated sodium channel activity"/>
    <property type="evidence" value="ECO:0007669"/>
    <property type="project" value="InterPro"/>
</dbReference>
<evidence type="ECO:0000256" key="24">
    <source>
        <dbReference type="ARBA" id="ARBA00064899"/>
    </source>
</evidence>
<accession>A0A3B3II68</accession>
<feature type="domain" description="SCN5A-like C-terminal IQ motif" evidence="28">
    <location>
        <begin position="1572"/>
        <end position="1603"/>
    </location>
</feature>
<dbReference type="InterPro" id="IPR043203">
    <property type="entry name" value="VGCC_Ca_Na"/>
</dbReference>
<evidence type="ECO:0000256" key="6">
    <source>
        <dbReference type="ARBA" id="ARBA00022553"/>
    </source>
</evidence>
<evidence type="ECO:0000256" key="23">
    <source>
        <dbReference type="ARBA" id="ARBA00055248"/>
    </source>
</evidence>
<evidence type="ECO:0000256" key="11">
    <source>
        <dbReference type="ARBA" id="ARBA00022989"/>
    </source>
</evidence>
<dbReference type="FunFam" id="1.20.120.350:FF:000005">
    <property type="entry name" value="Sodium channel protein"/>
    <property type="match status" value="1"/>
</dbReference>
<keyword evidence="14 25" id="KW-0472">Membrane</keyword>
<feature type="transmembrane region" description="Helical" evidence="25">
    <location>
        <begin position="230"/>
        <end position="250"/>
    </location>
</feature>
<feature type="transmembrane region" description="Helical" evidence="25">
    <location>
        <begin position="262"/>
        <end position="279"/>
    </location>
</feature>
<keyword evidence="30" id="KW-1185">Reference proteome</keyword>
<dbReference type="FunFam" id="1.20.120.350:FF:000004">
    <property type="entry name" value="Sodium channel protein"/>
    <property type="match status" value="1"/>
</dbReference>
<feature type="transmembrane region" description="Helical" evidence="25">
    <location>
        <begin position="285"/>
        <end position="304"/>
    </location>
</feature>
<feature type="transmembrane region" description="Helical" evidence="25">
    <location>
        <begin position="409"/>
        <end position="436"/>
    </location>
</feature>
<reference evidence="29" key="2">
    <citation type="submission" date="2025-08" db="UniProtKB">
        <authorList>
            <consortium name="Ensembl"/>
        </authorList>
    </citation>
    <scope>IDENTIFICATION</scope>
    <source>
        <strain evidence="29">Hd-rR</strain>
    </source>
</reference>
<dbReference type="InterPro" id="IPR000048">
    <property type="entry name" value="IQ_motif_EF-hand-BS"/>
</dbReference>
<feature type="domain" description="Ion transport" evidence="26">
    <location>
        <begin position="562"/>
        <end position="793"/>
    </location>
</feature>
<comment type="subcellular location">
    <subcellularLocation>
        <location evidence="1 25">Cell membrane</location>
        <topology evidence="1 25">Multi-pass membrane protein</topology>
    </subcellularLocation>
</comment>
<feature type="transmembrane region" description="Helical" evidence="25">
    <location>
        <begin position="1261"/>
        <end position="1286"/>
    </location>
</feature>
<organism evidence="29 30">
    <name type="scientific">Oryzias latipes</name>
    <name type="common">Japanese rice fish</name>
    <name type="synonym">Japanese killifish</name>
    <dbReference type="NCBI Taxonomy" id="8090"/>
    <lineage>
        <taxon>Eukaryota</taxon>
        <taxon>Metazoa</taxon>
        <taxon>Chordata</taxon>
        <taxon>Craniata</taxon>
        <taxon>Vertebrata</taxon>
        <taxon>Euteleostomi</taxon>
        <taxon>Actinopterygii</taxon>
        <taxon>Neopterygii</taxon>
        <taxon>Teleostei</taxon>
        <taxon>Neoteleostei</taxon>
        <taxon>Acanthomorphata</taxon>
        <taxon>Ovalentaria</taxon>
        <taxon>Atherinomorphae</taxon>
        <taxon>Beloniformes</taxon>
        <taxon>Adrianichthyidae</taxon>
        <taxon>Oryziinae</taxon>
        <taxon>Oryzias</taxon>
    </lineage>
</organism>
<dbReference type="InterPro" id="IPR044564">
    <property type="entry name" value="Na_chnl_inactivation_gate"/>
</dbReference>
<evidence type="ECO:0000256" key="4">
    <source>
        <dbReference type="ARBA" id="ARBA00022461"/>
    </source>
</evidence>
<evidence type="ECO:0000256" key="5">
    <source>
        <dbReference type="ARBA" id="ARBA00022475"/>
    </source>
</evidence>
<keyword evidence="7 25" id="KW-0812">Transmembrane</keyword>
<feature type="transmembrane region" description="Helical" evidence="25">
    <location>
        <begin position="1236"/>
        <end position="1254"/>
    </location>
</feature>
<evidence type="ECO:0000256" key="14">
    <source>
        <dbReference type="ARBA" id="ARBA00023136"/>
    </source>
</evidence>
<keyword evidence="15" id="KW-1015">Disulfide bond</keyword>
<feature type="transmembrane region" description="Helical" evidence="25">
    <location>
        <begin position="162"/>
        <end position="179"/>
    </location>
</feature>
<feature type="domain" description="Ion transport" evidence="26">
    <location>
        <begin position="1205"/>
        <end position="1460"/>
    </location>
</feature>
<dbReference type="PANTHER" id="PTHR10037:SF208">
    <property type="entry name" value="SODIUM CHANNEL PROTEIN TYPE 10 SUBUNIT ALPHA"/>
    <property type="match status" value="1"/>
</dbReference>
<gene>
    <name evidence="29" type="primary">LOC101167997</name>
</gene>
<keyword evidence="16" id="KW-0325">Glycoprotein</keyword>
<evidence type="ECO:0000256" key="13">
    <source>
        <dbReference type="ARBA" id="ARBA00023065"/>
    </source>
</evidence>
<feature type="transmembrane region" description="Helical" evidence="25">
    <location>
        <begin position="761"/>
        <end position="786"/>
    </location>
</feature>
<evidence type="ECO:0000256" key="8">
    <source>
        <dbReference type="ARBA" id="ARBA00022737"/>
    </source>
</evidence>
<evidence type="ECO:0000313" key="30">
    <source>
        <dbReference type="Proteomes" id="UP000001038"/>
    </source>
</evidence>
<evidence type="ECO:0000256" key="19">
    <source>
        <dbReference type="ARBA" id="ARBA00025291"/>
    </source>
</evidence>
<evidence type="ECO:0000256" key="21">
    <source>
        <dbReference type="ARBA" id="ARBA00038083"/>
    </source>
</evidence>
<keyword evidence="4 25" id="KW-0894">Sodium channel</keyword>
<keyword evidence="9" id="KW-0832">Ubl conjugation</keyword>
<evidence type="ECO:0000256" key="22">
    <source>
        <dbReference type="ARBA" id="ARBA00047025"/>
    </source>
</evidence>
<evidence type="ECO:0000256" key="7">
    <source>
        <dbReference type="ARBA" id="ARBA00022692"/>
    </source>
</evidence>
<feature type="domain" description="Ion transport" evidence="26">
    <location>
        <begin position="167"/>
        <end position="442"/>
    </location>
</feature>
<evidence type="ECO:0000256" key="20">
    <source>
        <dbReference type="ARBA" id="ARBA00036239"/>
    </source>
</evidence>
<comment type="function">
    <text evidence="23">Pore-forming subunit of a voltage-gated sodium (Nav) channel that directly mediates the depolarizing phase of action potentials in excitable membranes. Navs, also called VGSCs (voltage-gated sodium channels) or VDSCs (voltage-dependent sodium channels), operate by switching between closed and open conformations depending on the voltage difference across the membrane. In the open conformation they allow Na(+) ions to selectively pass through the pore, along their electrochemical gradient. The influx of Na+ ions provokes membrane depolarization, initiating the propagation of electrical signals throughout cells and tissues.</text>
</comment>
<dbReference type="FunFam" id="1.20.120.350:FF:000002">
    <property type="entry name" value="Sodium channel protein"/>
    <property type="match status" value="1"/>
</dbReference>
<keyword evidence="3 25" id="KW-0813">Transport</keyword>
<dbReference type="Gene3D" id="1.20.120.350">
    <property type="entry name" value="Voltage-gated potassium channels. Chain C"/>
    <property type="match status" value="4"/>
</dbReference>
<evidence type="ECO:0000256" key="16">
    <source>
        <dbReference type="ARBA" id="ARBA00023180"/>
    </source>
</evidence>
<protein>
    <recommendedName>
        <fullName evidence="25">Sodium channel protein</fullName>
    </recommendedName>
</protein>
<dbReference type="PANTHER" id="PTHR10037">
    <property type="entry name" value="VOLTAGE-GATED CATION CHANNEL CALCIUM AND SODIUM"/>
    <property type="match status" value="1"/>
</dbReference>
<evidence type="ECO:0000256" key="17">
    <source>
        <dbReference type="ARBA" id="ARBA00023201"/>
    </source>
</evidence>
<keyword evidence="5" id="KW-1003">Cell membrane</keyword>
<dbReference type="Pfam" id="PF00520">
    <property type="entry name" value="Ion_trans"/>
    <property type="match status" value="4"/>
</dbReference>
<comment type="catalytic activity">
    <reaction evidence="20">
        <text>Na(+)(in) = Na(+)(out)</text>
        <dbReference type="Rhea" id="RHEA:34963"/>
        <dbReference type="ChEBI" id="CHEBI:29101"/>
    </reaction>
</comment>
<feature type="domain" description="Ion transport" evidence="26">
    <location>
        <begin position="887"/>
        <end position="1155"/>
    </location>
</feature>